<evidence type="ECO:0000313" key="2">
    <source>
        <dbReference type="EMBL" id="CAA6823282.1"/>
    </source>
</evidence>
<protein>
    <submittedName>
        <fullName evidence="2">Clan AA aspartic protease</fullName>
    </submittedName>
</protein>
<dbReference type="Gene3D" id="2.40.70.10">
    <property type="entry name" value="Acid Proteases"/>
    <property type="match status" value="1"/>
</dbReference>
<dbReference type="InterPro" id="IPR021109">
    <property type="entry name" value="Peptidase_aspartic_dom_sf"/>
</dbReference>
<organism evidence="2">
    <name type="scientific">uncultured Sulfurovum sp</name>
    <dbReference type="NCBI Taxonomy" id="269237"/>
    <lineage>
        <taxon>Bacteria</taxon>
        <taxon>Pseudomonadati</taxon>
        <taxon>Campylobacterota</taxon>
        <taxon>Epsilonproteobacteria</taxon>
        <taxon>Campylobacterales</taxon>
        <taxon>Sulfurovaceae</taxon>
        <taxon>Sulfurovum</taxon>
        <taxon>environmental samples</taxon>
    </lineage>
</organism>
<dbReference type="PANTHER" id="PTHR38037:SF2">
    <property type="entry name" value="ATP-DEPENDENT ZINC PROTEASE DOMAIN-CONTAINING PROTEIN-RELATED"/>
    <property type="match status" value="1"/>
</dbReference>
<dbReference type="Pfam" id="PF05618">
    <property type="entry name" value="Zn_protease"/>
    <property type="match status" value="1"/>
</dbReference>
<name>A0A6S6TR20_9BACT</name>
<dbReference type="InterPro" id="IPR008503">
    <property type="entry name" value="Asp_endopeptidase"/>
</dbReference>
<dbReference type="AlphaFoldDB" id="A0A6S6TR20"/>
<proteinExistence type="predicted"/>
<dbReference type="SUPFAM" id="SSF50630">
    <property type="entry name" value="Acid proteases"/>
    <property type="match status" value="1"/>
</dbReference>
<dbReference type="PANTHER" id="PTHR38037">
    <property type="entry name" value="ZN_PROTEASE DOMAIN-CONTAINING PROTEIN"/>
    <property type="match status" value="1"/>
</dbReference>
<sequence length="137" mass="15577">MEVVGYIESVDLPQLELFGLDAKIDTGADSCSIHCDDMVIEGNTVTFLLHDEVHDAYHGKKITLPIAKKSKVKSSNGKSQERIFIEVPIKLGCKTYTAEISLSNRENMKYPMLIGRRFMSHRYLVDVSHKYITKKEK</sequence>
<reference evidence="2" key="1">
    <citation type="submission" date="2020-01" db="EMBL/GenBank/DDBJ databases">
        <authorList>
            <person name="Meier V. D."/>
            <person name="Meier V D."/>
        </authorList>
    </citation>
    <scope>NUCLEOTIDE SEQUENCE</scope>
    <source>
        <strain evidence="2">HLG_WM_MAG_01</strain>
    </source>
</reference>
<accession>A0A6S6TR20</accession>
<dbReference type="GO" id="GO:0006508">
    <property type="term" value="P:proteolysis"/>
    <property type="evidence" value="ECO:0007669"/>
    <property type="project" value="UniProtKB-KW"/>
</dbReference>
<evidence type="ECO:0000259" key="1">
    <source>
        <dbReference type="Pfam" id="PF05618"/>
    </source>
</evidence>
<dbReference type="EMBL" id="CACVAS010000117">
    <property type="protein sequence ID" value="CAA6823282.1"/>
    <property type="molecule type" value="Genomic_DNA"/>
</dbReference>
<feature type="domain" description="Retropepsin-like aspartic endopeptidase" evidence="1">
    <location>
        <begin position="3"/>
        <end position="136"/>
    </location>
</feature>
<keyword evidence="2" id="KW-0378">Hydrolase</keyword>
<keyword evidence="2" id="KW-0645">Protease</keyword>
<dbReference type="GO" id="GO:0008233">
    <property type="term" value="F:peptidase activity"/>
    <property type="evidence" value="ECO:0007669"/>
    <property type="project" value="UniProtKB-KW"/>
</dbReference>
<gene>
    <name evidence="2" type="ORF">HELGO_WM901</name>
</gene>